<dbReference type="EMBL" id="UGSC01000001">
    <property type="protein sequence ID" value="SUA63600.1"/>
    <property type="molecule type" value="Genomic_DNA"/>
</dbReference>
<dbReference type="CDD" id="cd00609">
    <property type="entry name" value="AAT_like"/>
    <property type="match status" value="1"/>
</dbReference>
<evidence type="ECO:0000259" key="8">
    <source>
        <dbReference type="PROSITE" id="PS50949"/>
    </source>
</evidence>
<evidence type="ECO:0000313" key="9">
    <source>
        <dbReference type="EMBL" id="SUA63600.1"/>
    </source>
</evidence>
<dbReference type="InterPro" id="IPR000524">
    <property type="entry name" value="Tscrpt_reg_HTH_GntR"/>
</dbReference>
<keyword evidence="9" id="KW-0808">Transferase</keyword>
<dbReference type="InterPro" id="IPR015421">
    <property type="entry name" value="PyrdxlP-dep_Trfase_major"/>
</dbReference>
<dbReference type="CDD" id="cd07377">
    <property type="entry name" value="WHTH_GntR"/>
    <property type="match status" value="1"/>
</dbReference>
<dbReference type="GO" id="GO:0030170">
    <property type="term" value="F:pyridoxal phosphate binding"/>
    <property type="evidence" value="ECO:0007669"/>
    <property type="project" value="InterPro"/>
</dbReference>
<dbReference type="InterPro" id="IPR015424">
    <property type="entry name" value="PyrdxlP-dep_Trfase"/>
</dbReference>
<dbReference type="GO" id="GO:0003677">
    <property type="term" value="F:DNA binding"/>
    <property type="evidence" value="ECO:0007669"/>
    <property type="project" value="UniProtKB-KW"/>
</dbReference>
<dbReference type="PANTHER" id="PTHR46577:SF1">
    <property type="entry name" value="HTH-TYPE TRANSCRIPTIONAL REGULATORY PROTEIN GABR"/>
    <property type="match status" value="1"/>
</dbReference>
<keyword evidence="4" id="KW-0663">Pyridoxal phosphate</keyword>
<dbReference type="SUPFAM" id="SSF46785">
    <property type="entry name" value="Winged helix' DNA-binding domain"/>
    <property type="match status" value="1"/>
</dbReference>
<dbReference type="Pfam" id="PF00392">
    <property type="entry name" value="GntR"/>
    <property type="match status" value="1"/>
</dbReference>
<dbReference type="AlphaFoldDB" id="A0A378XR05"/>
<dbReference type="Pfam" id="PF00155">
    <property type="entry name" value="Aminotran_1_2"/>
    <property type="match status" value="1"/>
</dbReference>
<dbReference type="InterPro" id="IPR036388">
    <property type="entry name" value="WH-like_DNA-bd_sf"/>
</dbReference>
<keyword evidence="6" id="KW-0238">DNA-binding</keyword>
<keyword evidence="5" id="KW-0805">Transcription regulation</keyword>
<evidence type="ECO:0000256" key="7">
    <source>
        <dbReference type="ARBA" id="ARBA00023163"/>
    </source>
</evidence>
<reference evidence="9 10" key="1">
    <citation type="submission" date="2018-06" db="EMBL/GenBank/DDBJ databases">
        <authorList>
            <consortium name="Pathogen Informatics"/>
            <person name="Doyle S."/>
        </authorList>
    </citation>
    <scope>NUCLEOTIDE SEQUENCE [LARGE SCALE GENOMIC DNA]</scope>
    <source>
        <strain evidence="9 10">NCTC10343</strain>
    </source>
</reference>
<comment type="similarity">
    <text evidence="2">In the C-terminal section; belongs to the class-I pyridoxal-phosphate-dependent aminotransferase family.</text>
</comment>
<dbReference type="Gene3D" id="1.10.10.10">
    <property type="entry name" value="Winged helix-like DNA-binding domain superfamily/Winged helix DNA-binding domain"/>
    <property type="match status" value="1"/>
</dbReference>
<sequence>MDITIAYQRAIQKYHLKYLALYHALREGILTGSLASGTRLPSSRDLAVMYGISRGSVKEAYDMLLAEGYVNSVVGRGTFVMEQTAMLPDESLINQQNQTPPIAKQKAPALSAWGQRIMQLERERALYSAPVSATDRDGAQQPLISFQAEEDVLEGSSQIAWKSALAAAGKDLQKPSDDSTPAPVNGDKGLREAICHHVGRTRGITATPDQVVLCSGSMEVITLLSQLLIHEQDNIVLENPCYSGIYRAVTASGGQIHAADLDQHGIIPQDWDAKLLFVTPGRQFPTGAVLPLTRRQHILQWAASKGAWIIEDDYDSEFRWAGRPIEPLKALDRAECVIYVGSFSKSMFSSLRLGFAILPVALAQALTAAKRLYDPLPPARLEQRALARFMMRGDYIRHLRRMTRIYRSRYDVFQHEIQPLSELFHWQQNDCGLHAYAIWKHGPAPYHHLMQTARFYGVTWRDAADYQLTPGPPSACFNFAHLTEQQIIEGVKRLRQAWDRIKHEYHGAKLRL</sequence>
<evidence type="ECO:0000256" key="6">
    <source>
        <dbReference type="ARBA" id="ARBA00023125"/>
    </source>
</evidence>
<dbReference type="InterPro" id="IPR036390">
    <property type="entry name" value="WH_DNA-bd_sf"/>
</dbReference>
<dbReference type="InterPro" id="IPR004839">
    <property type="entry name" value="Aminotransferase_I/II_large"/>
</dbReference>
<dbReference type="GO" id="GO:0047536">
    <property type="term" value="F:2-aminoadipate transaminase activity"/>
    <property type="evidence" value="ECO:0007669"/>
    <property type="project" value="UniProtKB-EC"/>
</dbReference>
<dbReference type="RefSeq" id="WP_019686105.1">
    <property type="nucleotide sequence ID" value="NZ_CP036496.1"/>
</dbReference>
<keyword evidence="3 9" id="KW-0032">Aminotransferase</keyword>
<dbReference type="PROSITE" id="PS50949">
    <property type="entry name" value="HTH_GNTR"/>
    <property type="match status" value="1"/>
</dbReference>
<organism evidence="9 10">
    <name type="scientific">Paenibacillus polymyxa</name>
    <name type="common">Bacillus polymyxa</name>
    <dbReference type="NCBI Taxonomy" id="1406"/>
    <lineage>
        <taxon>Bacteria</taxon>
        <taxon>Bacillati</taxon>
        <taxon>Bacillota</taxon>
        <taxon>Bacilli</taxon>
        <taxon>Bacillales</taxon>
        <taxon>Paenibacillaceae</taxon>
        <taxon>Paenibacillus</taxon>
    </lineage>
</organism>
<evidence type="ECO:0000313" key="10">
    <source>
        <dbReference type="Proteomes" id="UP000254400"/>
    </source>
</evidence>
<evidence type="ECO:0000256" key="5">
    <source>
        <dbReference type="ARBA" id="ARBA00023015"/>
    </source>
</evidence>
<dbReference type="PRINTS" id="PR00035">
    <property type="entry name" value="HTHGNTR"/>
</dbReference>
<comment type="cofactor">
    <cofactor evidence="1">
        <name>pyridoxal 5'-phosphate</name>
        <dbReference type="ChEBI" id="CHEBI:597326"/>
    </cofactor>
</comment>
<evidence type="ECO:0000256" key="1">
    <source>
        <dbReference type="ARBA" id="ARBA00001933"/>
    </source>
</evidence>
<feature type="domain" description="HTH gntR-type" evidence="8">
    <location>
        <begin position="15"/>
        <end position="83"/>
    </location>
</feature>
<evidence type="ECO:0000256" key="2">
    <source>
        <dbReference type="ARBA" id="ARBA00005384"/>
    </source>
</evidence>
<gene>
    <name evidence="9" type="primary">mocR</name>
    <name evidence="9" type="ORF">NCTC10343_00716</name>
</gene>
<accession>A0A378XR05</accession>
<evidence type="ECO:0000256" key="4">
    <source>
        <dbReference type="ARBA" id="ARBA00022898"/>
    </source>
</evidence>
<keyword evidence="7" id="KW-0804">Transcription</keyword>
<dbReference type="GeneID" id="93349537"/>
<dbReference type="Proteomes" id="UP000254400">
    <property type="component" value="Unassembled WGS sequence"/>
</dbReference>
<dbReference type="SMART" id="SM00345">
    <property type="entry name" value="HTH_GNTR"/>
    <property type="match status" value="1"/>
</dbReference>
<proteinExistence type="inferred from homology"/>
<dbReference type="SUPFAM" id="SSF53383">
    <property type="entry name" value="PLP-dependent transferases"/>
    <property type="match status" value="1"/>
</dbReference>
<dbReference type="GO" id="GO:0003700">
    <property type="term" value="F:DNA-binding transcription factor activity"/>
    <property type="evidence" value="ECO:0007669"/>
    <property type="project" value="InterPro"/>
</dbReference>
<dbReference type="InterPro" id="IPR051446">
    <property type="entry name" value="HTH_trans_reg/aminotransferase"/>
</dbReference>
<evidence type="ECO:0000256" key="3">
    <source>
        <dbReference type="ARBA" id="ARBA00022576"/>
    </source>
</evidence>
<name>A0A378XR05_PAEPO</name>
<dbReference type="PANTHER" id="PTHR46577">
    <property type="entry name" value="HTH-TYPE TRANSCRIPTIONAL REGULATORY PROTEIN GABR"/>
    <property type="match status" value="1"/>
</dbReference>
<dbReference type="EC" id="2.6.1.39" evidence="9"/>
<protein>
    <submittedName>
        <fullName evidence="9">Transcriptional regulator, GntR family</fullName>
        <ecNumber evidence="9">2.6.1.39</ecNumber>
    </submittedName>
</protein>
<dbReference type="Gene3D" id="3.40.640.10">
    <property type="entry name" value="Type I PLP-dependent aspartate aminotransferase-like (Major domain)"/>
    <property type="match status" value="1"/>
</dbReference>